<organism evidence="11 12">
    <name type="scientific">Bacillus phage Moonbeam</name>
    <dbReference type="NCBI Taxonomy" id="1540091"/>
    <lineage>
        <taxon>Viruses</taxon>
        <taxon>Duplodnaviria</taxon>
        <taxon>Heunggongvirae</taxon>
        <taxon>Uroviricota</taxon>
        <taxon>Caudoviricetes</taxon>
        <taxon>Herelleviridae</taxon>
        <taxon>Bastillevirinae</taxon>
        <taxon>Moonbeamvirus</taxon>
        <taxon>Moonbeamvirus moonbeam</taxon>
    </lineage>
</organism>
<dbReference type="PANTHER" id="PTHR11548:SF9">
    <property type="entry name" value="THYMIDYLATE SYNTHASE"/>
    <property type="match status" value="1"/>
</dbReference>
<evidence type="ECO:0000259" key="10">
    <source>
        <dbReference type="Pfam" id="PF00303"/>
    </source>
</evidence>
<reference evidence="11 12" key="1">
    <citation type="submission" date="2014-07" db="EMBL/GenBank/DDBJ databases">
        <title>Complete Genome of Bacillus megaterium Myophage Moonbeam.</title>
        <authorList>
            <person name="Cadungog J.N."/>
            <person name="Khatemi B.E."/>
            <person name="Hernandez A.C."/>
            <person name="Everett G.F.K."/>
        </authorList>
    </citation>
    <scope>NUCLEOTIDE SEQUENCE [LARGE SCALE GENOMIC DNA]</scope>
</reference>
<protein>
    <recommendedName>
        <fullName evidence="4">Thymidylate synthase</fullName>
        <ecNumber evidence="3">2.1.1.45</ecNumber>
    </recommendedName>
</protein>
<dbReference type="PROSITE" id="PS00091">
    <property type="entry name" value="THYMIDYLATE_SYNTHASE"/>
    <property type="match status" value="1"/>
</dbReference>
<keyword evidence="8" id="KW-0545">Nucleotide biosynthesis</keyword>
<dbReference type="GO" id="GO:0032259">
    <property type="term" value="P:methylation"/>
    <property type="evidence" value="ECO:0007669"/>
    <property type="project" value="UniProtKB-KW"/>
</dbReference>
<dbReference type="CDD" id="cd00351">
    <property type="entry name" value="TS_Pyrimidine_HMase"/>
    <property type="match status" value="1"/>
</dbReference>
<evidence type="ECO:0000256" key="8">
    <source>
        <dbReference type="ARBA" id="ARBA00022727"/>
    </source>
</evidence>
<dbReference type="RefSeq" id="YP_009151583.1">
    <property type="nucleotide sequence ID" value="NC_027374.1"/>
</dbReference>
<dbReference type="KEGG" id="vg:24607994"/>
<evidence type="ECO:0000313" key="11">
    <source>
        <dbReference type="EMBL" id="AIW03418.1"/>
    </source>
</evidence>
<dbReference type="OrthoDB" id="13491at10239"/>
<evidence type="ECO:0000256" key="4">
    <source>
        <dbReference type="ARBA" id="ARBA00015931"/>
    </source>
</evidence>
<dbReference type="EMBL" id="KM236246">
    <property type="protein sequence ID" value="AIW03418.1"/>
    <property type="molecule type" value="Genomic_DNA"/>
</dbReference>
<feature type="active site" evidence="9">
    <location>
        <position position="172"/>
    </location>
</feature>
<proteinExistence type="inferred from homology"/>
<dbReference type="PRINTS" id="PR00108">
    <property type="entry name" value="THYMDSNTHASE"/>
</dbReference>
<evidence type="ECO:0000313" key="12">
    <source>
        <dbReference type="Proteomes" id="UP000030207"/>
    </source>
</evidence>
<gene>
    <name evidence="11" type="ORF">CPT_Moonbeam20</name>
</gene>
<dbReference type="GeneID" id="24607994"/>
<dbReference type="NCBIfam" id="TIGR03284">
    <property type="entry name" value="thym_sym"/>
    <property type="match status" value="1"/>
</dbReference>
<sequence>MHADLVYKQLMEDVLNRGKFKGDRTGTGTISLFGPQAEYDLQEGFPVLTTKKLAVKTIIHELLWFLQGDTDLLSLLQNNVNIWTDDAYRDALANGFEGTKEEFVAHVKENQNGYDMGPIYGHQWRSWPKPDGKSIDQLNDVIEEIRNNPDSRRLLVTAWNPSDIPHMALPPCHVLFQFYVQDGELSCKMYQRSADGFLGVPFNIASYAAITHIVAKMTGLKVGKFIHTFGDMHIYSNHTEQVKEQLAREPRPMPQINIKKVHKRIEDYRIEDIEIVGYDPHAAIKGKLSVGL</sequence>
<dbReference type="GO" id="GO:0004799">
    <property type="term" value="F:thymidylate synthase activity"/>
    <property type="evidence" value="ECO:0007669"/>
    <property type="project" value="UniProtKB-EC"/>
</dbReference>
<comment type="similarity">
    <text evidence="1">Belongs to the thymidylate synthase family.</text>
</comment>
<dbReference type="PANTHER" id="PTHR11548">
    <property type="entry name" value="THYMIDYLATE SYNTHASE 1"/>
    <property type="match status" value="1"/>
</dbReference>
<dbReference type="Gene3D" id="3.30.572.10">
    <property type="entry name" value="Thymidylate synthase/dCMP hydroxymethylase domain"/>
    <property type="match status" value="1"/>
</dbReference>
<keyword evidence="6" id="KW-0489">Methyltransferase</keyword>
<comment type="subunit">
    <text evidence="2">Homodimer.</text>
</comment>
<dbReference type="InterPro" id="IPR045097">
    <property type="entry name" value="Thymidate_synth/dCMP_Mease"/>
</dbReference>
<name>A0A0A0RUZ8_9CAUD</name>
<dbReference type="FunFam" id="3.30.572.10:FF:000013">
    <property type="entry name" value="Thymidylate synthase"/>
    <property type="match status" value="1"/>
</dbReference>
<dbReference type="InterPro" id="IPR020940">
    <property type="entry name" value="Thymidylate_synthase_AS"/>
</dbReference>
<evidence type="ECO:0000256" key="6">
    <source>
        <dbReference type="ARBA" id="ARBA00022603"/>
    </source>
</evidence>
<dbReference type="InterPro" id="IPR036926">
    <property type="entry name" value="Thymidate_synth/dCMP_Mease_sf"/>
</dbReference>
<evidence type="ECO:0000256" key="9">
    <source>
        <dbReference type="PROSITE-ProRule" id="PRU10016"/>
    </source>
</evidence>
<dbReference type="InterPro" id="IPR023451">
    <property type="entry name" value="Thymidate_synth/dCMP_Mease_dom"/>
</dbReference>
<dbReference type="InterPro" id="IPR000398">
    <property type="entry name" value="Thymidylate_synthase"/>
</dbReference>
<dbReference type="Pfam" id="PF00303">
    <property type="entry name" value="Thymidylat_synt"/>
    <property type="match status" value="1"/>
</dbReference>
<accession>A0A0A0RUZ8</accession>
<dbReference type="EC" id="2.1.1.45" evidence="3"/>
<keyword evidence="12" id="KW-1185">Reference proteome</keyword>
<dbReference type="Proteomes" id="UP000030207">
    <property type="component" value="Segment"/>
</dbReference>
<dbReference type="GO" id="GO:0006231">
    <property type="term" value="P:dTMP biosynthetic process"/>
    <property type="evidence" value="ECO:0007669"/>
    <property type="project" value="InterPro"/>
</dbReference>
<dbReference type="SUPFAM" id="SSF55831">
    <property type="entry name" value="Thymidylate synthase/dCMP hydroxymethylase"/>
    <property type="match status" value="1"/>
</dbReference>
<keyword evidence="5" id="KW-0963">Cytoplasm</keyword>
<keyword evidence="7" id="KW-0808">Transferase</keyword>
<feature type="domain" description="Thymidylate synthase/dCMP hydroxymethylase" evidence="10">
    <location>
        <begin position="7"/>
        <end position="290"/>
    </location>
</feature>
<evidence type="ECO:0000256" key="5">
    <source>
        <dbReference type="ARBA" id="ARBA00022490"/>
    </source>
</evidence>
<dbReference type="HAMAP" id="MF_00008">
    <property type="entry name" value="Thymidy_synth_bact"/>
    <property type="match status" value="1"/>
</dbReference>
<dbReference type="NCBIfam" id="NF002497">
    <property type="entry name" value="PRK01827.1-3"/>
    <property type="match status" value="1"/>
</dbReference>
<evidence type="ECO:0000256" key="1">
    <source>
        <dbReference type="ARBA" id="ARBA00009972"/>
    </source>
</evidence>
<evidence type="ECO:0000256" key="2">
    <source>
        <dbReference type="ARBA" id="ARBA00011738"/>
    </source>
</evidence>
<evidence type="ECO:0000256" key="3">
    <source>
        <dbReference type="ARBA" id="ARBA00011947"/>
    </source>
</evidence>
<evidence type="ECO:0000256" key="7">
    <source>
        <dbReference type="ARBA" id="ARBA00022679"/>
    </source>
</evidence>